<evidence type="ECO:0000256" key="5">
    <source>
        <dbReference type="ARBA" id="ARBA00022573"/>
    </source>
</evidence>
<evidence type="ECO:0000256" key="6">
    <source>
        <dbReference type="ARBA" id="ARBA00022692"/>
    </source>
</evidence>
<evidence type="ECO:0000313" key="10">
    <source>
        <dbReference type="EMBL" id="RUO26481.1"/>
    </source>
</evidence>
<dbReference type="GO" id="GO:0009236">
    <property type="term" value="P:cobalamin biosynthetic process"/>
    <property type="evidence" value="ECO:0007669"/>
    <property type="project" value="UniProtKB-UniPathway"/>
</dbReference>
<dbReference type="UniPathway" id="UPA00148"/>
<evidence type="ECO:0008006" key="12">
    <source>
        <dbReference type="Google" id="ProtNLM"/>
    </source>
</evidence>
<comment type="subcellular location">
    <subcellularLocation>
        <location evidence="1">Cell membrane</location>
        <topology evidence="1">Multi-pass membrane protein</topology>
    </subcellularLocation>
</comment>
<keyword evidence="8 9" id="KW-0472">Membrane</keyword>
<feature type="transmembrane region" description="Helical" evidence="9">
    <location>
        <begin position="197"/>
        <end position="219"/>
    </location>
</feature>
<keyword evidence="4" id="KW-1003">Cell membrane</keyword>
<name>A0A432W8V5_9GAMM</name>
<dbReference type="RefSeq" id="WP_126803292.1">
    <property type="nucleotide sequence ID" value="NZ_PIPL01000001.1"/>
</dbReference>
<protein>
    <recommendedName>
        <fullName evidence="12">Cobalamin biosynthesis protein CbiB</fullName>
    </recommendedName>
</protein>
<dbReference type="Proteomes" id="UP000288293">
    <property type="component" value="Unassembled WGS sequence"/>
</dbReference>
<accession>A0A432W8V5</accession>
<dbReference type="GO" id="GO:0005886">
    <property type="term" value="C:plasma membrane"/>
    <property type="evidence" value="ECO:0007669"/>
    <property type="project" value="UniProtKB-SubCell"/>
</dbReference>
<feature type="transmembrane region" description="Helical" evidence="9">
    <location>
        <begin position="154"/>
        <end position="177"/>
    </location>
</feature>
<keyword evidence="6 9" id="KW-0812">Transmembrane</keyword>
<evidence type="ECO:0000256" key="8">
    <source>
        <dbReference type="ARBA" id="ARBA00023136"/>
    </source>
</evidence>
<feature type="transmembrane region" description="Helical" evidence="9">
    <location>
        <begin position="60"/>
        <end position="82"/>
    </location>
</feature>
<reference evidence="10 11" key="1">
    <citation type="journal article" date="2011" name="Front. Microbiol.">
        <title>Genomic signatures of strain selection and enhancement in Bacillus atrophaeus var. globigii, a historical biowarfare simulant.</title>
        <authorList>
            <person name="Gibbons H.S."/>
            <person name="Broomall S.M."/>
            <person name="McNew L.A."/>
            <person name="Daligault H."/>
            <person name="Chapman C."/>
            <person name="Bruce D."/>
            <person name="Karavis M."/>
            <person name="Krepps M."/>
            <person name="McGregor P.A."/>
            <person name="Hong C."/>
            <person name="Park K.H."/>
            <person name="Akmal A."/>
            <person name="Feldman A."/>
            <person name="Lin J.S."/>
            <person name="Chang W.E."/>
            <person name="Higgs B.W."/>
            <person name="Demirev P."/>
            <person name="Lindquist J."/>
            <person name="Liem A."/>
            <person name="Fochler E."/>
            <person name="Read T.D."/>
            <person name="Tapia R."/>
            <person name="Johnson S."/>
            <person name="Bishop-Lilly K.A."/>
            <person name="Detter C."/>
            <person name="Han C."/>
            <person name="Sozhamannan S."/>
            <person name="Rosenzweig C.N."/>
            <person name="Skowronski E.W."/>
        </authorList>
    </citation>
    <scope>NUCLEOTIDE SEQUENCE [LARGE SCALE GENOMIC DNA]</scope>
    <source>
        <strain evidence="10 11">MLST1</strain>
    </source>
</reference>
<evidence type="ECO:0000313" key="11">
    <source>
        <dbReference type="Proteomes" id="UP000288293"/>
    </source>
</evidence>
<keyword evidence="7 9" id="KW-1133">Transmembrane helix</keyword>
<dbReference type="EMBL" id="PIPL01000001">
    <property type="protein sequence ID" value="RUO26481.1"/>
    <property type="molecule type" value="Genomic_DNA"/>
</dbReference>
<evidence type="ECO:0000256" key="9">
    <source>
        <dbReference type="SAM" id="Phobius"/>
    </source>
</evidence>
<comment type="pathway">
    <text evidence="2">Cofactor biosynthesis; adenosylcobalamin biosynthesis.</text>
</comment>
<proteinExistence type="inferred from homology"/>
<dbReference type="Pfam" id="PF03186">
    <property type="entry name" value="CobD_Cbib"/>
    <property type="match status" value="1"/>
</dbReference>
<comment type="caution">
    <text evidence="10">The sequence shown here is derived from an EMBL/GenBank/DDBJ whole genome shotgun (WGS) entry which is preliminary data.</text>
</comment>
<dbReference type="PANTHER" id="PTHR34308">
    <property type="entry name" value="COBALAMIN BIOSYNTHESIS PROTEIN CBIB"/>
    <property type="match status" value="1"/>
</dbReference>
<dbReference type="AlphaFoldDB" id="A0A432W8V5"/>
<dbReference type="InterPro" id="IPR004485">
    <property type="entry name" value="Cobalamin_biosynth_CobD/CbiB"/>
</dbReference>
<comment type="similarity">
    <text evidence="3">Belongs to the CobD/CbiB family.</text>
</comment>
<feature type="transmembrane region" description="Helical" evidence="9">
    <location>
        <begin position="12"/>
        <end position="39"/>
    </location>
</feature>
<evidence type="ECO:0000256" key="2">
    <source>
        <dbReference type="ARBA" id="ARBA00004953"/>
    </source>
</evidence>
<evidence type="ECO:0000256" key="1">
    <source>
        <dbReference type="ARBA" id="ARBA00004651"/>
    </source>
</evidence>
<dbReference type="OrthoDB" id="5586491at2"/>
<keyword evidence="5" id="KW-0169">Cobalamin biosynthesis</keyword>
<evidence type="ECO:0000256" key="4">
    <source>
        <dbReference type="ARBA" id="ARBA00022475"/>
    </source>
</evidence>
<evidence type="ECO:0000256" key="7">
    <source>
        <dbReference type="ARBA" id="ARBA00022989"/>
    </source>
</evidence>
<organism evidence="10 11">
    <name type="scientific">Aliidiomarina minuta</name>
    <dbReference type="NCBI Taxonomy" id="880057"/>
    <lineage>
        <taxon>Bacteria</taxon>
        <taxon>Pseudomonadati</taxon>
        <taxon>Pseudomonadota</taxon>
        <taxon>Gammaproteobacteria</taxon>
        <taxon>Alteromonadales</taxon>
        <taxon>Idiomarinaceae</taxon>
        <taxon>Aliidiomarina</taxon>
    </lineage>
</organism>
<evidence type="ECO:0000256" key="3">
    <source>
        <dbReference type="ARBA" id="ARBA00006263"/>
    </source>
</evidence>
<gene>
    <name evidence="10" type="ORF">CWE09_07170</name>
</gene>
<sequence length="316" mass="36760">MLLWQPDVLHWLLFSLVIWGERLLPLPFYLHPLSIFHSLAMRMAKRVHPSCARSRTQQRISGLMAPMVLITPWLVIAALIYWLSPSDWLFAALLLFISLRTHSAIRDHTSIQQALELQQKQLAREFLQPYVARDSKPLSLLGIRKASIEWLPRYWVESWLGVIFWFLLAGPVVALGYRMLIDLQRAWPASQQHWRDFAAPVAAFAQIASWPAFFLYWLLLALRQLLSGKVLPWSFTAQRWITAPEGRLLRALSMRLKCRLGGPVFLDGIKRQRPRFQYGNEPENKELQATRRLLLHSQITCWLLLSPLFLLGFSSF</sequence>
<dbReference type="PANTHER" id="PTHR34308:SF1">
    <property type="entry name" value="COBALAMIN BIOSYNTHESIS PROTEIN CBIB"/>
    <property type="match status" value="1"/>
</dbReference>
<keyword evidence="11" id="KW-1185">Reference proteome</keyword>
<dbReference type="GO" id="GO:0048472">
    <property type="term" value="F:threonine-phosphate decarboxylase activity"/>
    <property type="evidence" value="ECO:0007669"/>
    <property type="project" value="InterPro"/>
</dbReference>